<protein>
    <submittedName>
        <fullName evidence="1">Uncharacterized protein</fullName>
    </submittedName>
</protein>
<reference evidence="2" key="2">
    <citation type="submission" date="2015-01" db="EMBL/GenBank/DDBJ databases">
        <title>Evolutionary Origins and Diversification of the Mycorrhizal Mutualists.</title>
        <authorList>
            <consortium name="DOE Joint Genome Institute"/>
            <consortium name="Mycorrhizal Genomics Consortium"/>
            <person name="Kohler A."/>
            <person name="Kuo A."/>
            <person name="Nagy L.G."/>
            <person name="Floudas D."/>
            <person name="Copeland A."/>
            <person name="Barry K.W."/>
            <person name="Cichocki N."/>
            <person name="Veneault-Fourrey C."/>
            <person name="LaButti K."/>
            <person name="Lindquist E.A."/>
            <person name="Lipzen A."/>
            <person name="Lundell T."/>
            <person name="Morin E."/>
            <person name="Murat C."/>
            <person name="Riley R."/>
            <person name="Ohm R."/>
            <person name="Sun H."/>
            <person name="Tunlid A."/>
            <person name="Henrissat B."/>
            <person name="Grigoriev I.V."/>
            <person name="Hibbett D.S."/>
            <person name="Martin F."/>
        </authorList>
    </citation>
    <scope>NUCLEOTIDE SEQUENCE [LARGE SCALE GENOMIC DNA]</scope>
    <source>
        <strain evidence="2">UH-Slu-Lm8-n1</strain>
    </source>
</reference>
<dbReference type="InParanoid" id="A0A0D0AFD9"/>
<proteinExistence type="predicted"/>
<accession>A0A0D0AFD9</accession>
<dbReference type="HOGENOM" id="CLU_1143184_0_0_1"/>
<gene>
    <name evidence="1" type="ORF">CY34DRAFT_110800</name>
</gene>
<name>A0A0D0AFD9_9AGAM</name>
<dbReference type="Proteomes" id="UP000054485">
    <property type="component" value="Unassembled WGS sequence"/>
</dbReference>
<evidence type="ECO:0000313" key="1">
    <source>
        <dbReference type="EMBL" id="KIK32917.1"/>
    </source>
</evidence>
<reference evidence="1 2" key="1">
    <citation type="submission" date="2014-04" db="EMBL/GenBank/DDBJ databases">
        <authorList>
            <consortium name="DOE Joint Genome Institute"/>
            <person name="Kuo A."/>
            <person name="Ruytinx J."/>
            <person name="Rineau F."/>
            <person name="Colpaert J."/>
            <person name="Kohler A."/>
            <person name="Nagy L.G."/>
            <person name="Floudas D."/>
            <person name="Copeland A."/>
            <person name="Barry K.W."/>
            <person name="Cichocki N."/>
            <person name="Veneault-Fourrey C."/>
            <person name="LaButti K."/>
            <person name="Lindquist E.A."/>
            <person name="Lipzen A."/>
            <person name="Lundell T."/>
            <person name="Morin E."/>
            <person name="Murat C."/>
            <person name="Sun H."/>
            <person name="Tunlid A."/>
            <person name="Henrissat B."/>
            <person name="Grigoriev I.V."/>
            <person name="Hibbett D.S."/>
            <person name="Martin F."/>
            <person name="Nordberg H.P."/>
            <person name="Cantor M.N."/>
            <person name="Hua S.X."/>
        </authorList>
    </citation>
    <scope>NUCLEOTIDE SEQUENCE [LARGE SCALE GENOMIC DNA]</scope>
    <source>
        <strain evidence="1 2">UH-Slu-Lm8-n1</strain>
    </source>
</reference>
<keyword evidence="2" id="KW-1185">Reference proteome</keyword>
<dbReference type="OrthoDB" id="2628150at2759"/>
<dbReference type="AlphaFoldDB" id="A0A0D0AFD9"/>
<sequence length="243" mass="26650">MQQSLALTDCCGTLNLRIEININSDSAQRGDGSEVSKSLHPVDAHLRLEKNQTPKPASNAVEDNDTLTSLQARLETVEKNCSRYFDLYKTYRLRWLEENHRARVLEKYAPNVDGYSPAQMPWDAPSPQMGSDVFSANGSMGTMPERITVRSSDINRCSTNGMRQSQAEFFWASSIAVIPPAITPAVIPLVAPTIPPAASGTAVGQRLNALLRTAIGRVTNALRVVLQAGLHAAKKFVSIFRWA</sequence>
<evidence type="ECO:0000313" key="2">
    <source>
        <dbReference type="Proteomes" id="UP000054485"/>
    </source>
</evidence>
<dbReference type="EMBL" id="KN836077">
    <property type="protein sequence ID" value="KIK32917.1"/>
    <property type="molecule type" value="Genomic_DNA"/>
</dbReference>
<organism evidence="1 2">
    <name type="scientific">Suillus luteus UH-Slu-Lm8-n1</name>
    <dbReference type="NCBI Taxonomy" id="930992"/>
    <lineage>
        <taxon>Eukaryota</taxon>
        <taxon>Fungi</taxon>
        <taxon>Dikarya</taxon>
        <taxon>Basidiomycota</taxon>
        <taxon>Agaricomycotina</taxon>
        <taxon>Agaricomycetes</taxon>
        <taxon>Agaricomycetidae</taxon>
        <taxon>Boletales</taxon>
        <taxon>Suillineae</taxon>
        <taxon>Suillaceae</taxon>
        <taxon>Suillus</taxon>
    </lineage>
</organism>